<feature type="transmembrane region" description="Helical" evidence="8">
    <location>
        <begin position="98"/>
        <end position="120"/>
    </location>
</feature>
<reference evidence="9 10" key="1">
    <citation type="journal article" date="2017" name="PLoS Biol.">
        <title>The sea cucumber genome provides insights into morphological evolution and visceral regeneration.</title>
        <authorList>
            <person name="Zhang X."/>
            <person name="Sun L."/>
            <person name="Yuan J."/>
            <person name="Sun Y."/>
            <person name="Gao Y."/>
            <person name="Zhang L."/>
            <person name="Li S."/>
            <person name="Dai H."/>
            <person name="Hamel J.F."/>
            <person name="Liu C."/>
            <person name="Yu Y."/>
            <person name="Liu S."/>
            <person name="Lin W."/>
            <person name="Guo K."/>
            <person name="Jin S."/>
            <person name="Xu P."/>
            <person name="Storey K.B."/>
            <person name="Huan P."/>
            <person name="Zhang T."/>
            <person name="Zhou Y."/>
            <person name="Zhang J."/>
            <person name="Lin C."/>
            <person name="Li X."/>
            <person name="Xing L."/>
            <person name="Huo D."/>
            <person name="Sun M."/>
            <person name="Wang L."/>
            <person name="Mercier A."/>
            <person name="Li F."/>
            <person name="Yang H."/>
            <person name="Xiang J."/>
        </authorList>
    </citation>
    <scope>NUCLEOTIDE SEQUENCE [LARGE SCALE GENOMIC DNA]</scope>
    <source>
        <strain evidence="9">Shaxun</strain>
        <tissue evidence="9">Muscle</tissue>
    </source>
</reference>
<feature type="transmembrane region" description="Helical" evidence="8">
    <location>
        <begin position="238"/>
        <end position="260"/>
    </location>
</feature>
<proteinExistence type="inferred from homology"/>
<evidence type="ECO:0000256" key="6">
    <source>
        <dbReference type="ARBA" id="ARBA00023136"/>
    </source>
</evidence>
<dbReference type="OrthoDB" id="3222at2759"/>
<evidence type="ECO:0000256" key="4">
    <source>
        <dbReference type="ARBA" id="ARBA00022692"/>
    </source>
</evidence>
<keyword evidence="3 7" id="KW-0813">Transport</keyword>
<dbReference type="InterPro" id="IPR000425">
    <property type="entry name" value="MIP"/>
</dbReference>
<comment type="caution">
    <text evidence="9">The sequence shown here is derived from an EMBL/GenBank/DDBJ whole genome shotgun (WGS) entry which is preliminary data.</text>
</comment>
<dbReference type="PRINTS" id="PR00783">
    <property type="entry name" value="MINTRINSICP"/>
</dbReference>
<dbReference type="InterPro" id="IPR050363">
    <property type="entry name" value="MIP/Aquaporin"/>
</dbReference>
<dbReference type="GO" id="GO:0015254">
    <property type="term" value="F:glycerol channel activity"/>
    <property type="evidence" value="ECO:0007669"/>
    <property type="project" value="TreeGrafter"/>
</dbReference>
<dbReference type="PROSITE" id="PS00221">
    <property type="entry name" value="MIP"/>
    <property type="match status" value="1"/>
</dbReference>
<dbReference type="NCBIfam" id="TIGR00861">
    <property type="entry name" value="MIP"/>
    <property type="match status" value="1"/>
</dbReference>
<evidence type="ECO:0000256" key="7">
    <source>
        <dbReference type="RuleBase" id="RU000477"/>
    </source>
</evidence>
<name>A0A2G8K937_STIJA</name>
<organism evidence="9 10">
    <name type="scientific">Stichopus japonicus</name>
    <name type="common">Sea cucumber</name>
    <dbReference type="NCBI Taxonomy" id="307972"/>
    <lineage>
        <taxon>Eukaryota</taxon>
        <taxon>Metazoa</taxon>
        <taxon>Echinodermata</taxon>
        <taxon>Eleutherozoa</taxon>
        <taxon>Echinozoa</taxon>
        <taxon>Holothuroidea</taxon>
        <taxon>Aspidochirotacea</taxon>
        <taxon>Aspidochirotida</taxon>
        <taxon>Stichopodidae</taxon>
        <taxon>Apostichopus</taxon>
    </lineage>
</organism>
<dbReference type="PANTHER" id="PTHR43829">
    <property type="entry name" value="AQUAPORIN OR AQUAGLYCEROPORIN RELATED"/>
    <property type="match status" value="1"/>
</dbReference>
<dbReference type="EMBL" id="MRZV01000774">
    <property type="protein sequence ID" value="PIK44490.1"/>
    <property type="molecule type" value="Genomic_DNA"/>
</dbReference>
<keyword evidence="10" id="KW-1185">Reference proteome</keyword>
<dbReference type="PANTHER" id="PTHR43829:SF9">
    <property type="entry name" value="AQUAPORIN-9"/>
    <property type="match status" value="1"/>
</dbReference>
<evidence type="ECO:0000313" key="9">
    <source>
        <dbReference type="EMBL" id="PIK44490.1"/>
    </source>
</evidence>
<dbReference type="AlphaFoldDB" id="A0A2G8K937"/>
<dbReference type="STRING" id="307972.A0A2G8K937"/>
<evidence type="ECO:0000256" key="1">
    <source>
        <dbReference type="ARBA" id="ARBA00004141"/>
    </source>
</evidence>
<evidence type="ECO:0000256" key="8">
    <source>
        <dbReference type="SAM" id="Phobius"/>
    </source>
</evidence>
<feature type="transmembrane region" description="Helical" evidence="8">
    <location>
        <begin position="185"/>
        <end position="203"/>
    </location>
</feature>
<feature type="transmembrane region" description="Helical" evidence="8">
    <location>
        <begin position="53"/>
        <end position="77"/>
    </location>
</feature>
<dbReference type="SUPFAM" id="SSF81338">
    <property type="entry name" value="Aquaporin-like"/>
    <property type="match status" value="1"/>
</dbReference>
<evidence type="ECO:0000256" key="2">
    <source>
        <dbReference type="ARBA" id="ARBA00006175"/>
    </source>
</evidence>
<dbReference type="Proteomes" id="UP000230750">
    <property type="component" value="Unassembled WGS sequence"/>
</dbReference>
<dbReference type="GO" id="GO:0015250">
    <property type="term" value="F:water channel activity"/>
    <property type="evidence" value="ECO:0007669"/>
    <property type="project" value="TreeGrafter"/>
</dbReference>
<evidence type="ECO:0000256" key="3">
    <source>
        <dbReference type="ARBA" id="ARBA00022448"/>
    </source>
</evidence>
<feature type="transmembrane region" description="Helical" evidence="8">
    <location>
        <begin position="20"/>
        <end position="47"/>
    </location>
</feature>
<dbReference type="GO" id="GO:0016323">
    <property type="term" value="C:basolateral plasma membrane"/>
    <property type="evidence" value="ECO:0007669"/>
    <property type="project" value="TreeGrafter"/>
</dbReference>
<dbReference type="InterPro" id="IPR022357">
    <property type="entry name" value="MIP_CS"/>
</dbReference>
<dbReference type="GO" id="GO:0015204">
    <property type="term" value="F:urea transmembrane transporter activity"/>
    <property type="evidence" value="ECO:0007669"/>
    <property type="project" value="TreeGrafter"/>
</dbReference>
<dbReference type="InterPro" id="IPR023271">
    <property type="entry name" value="Aquaporin-like"/>
</dbReference>
<comment type="subcellular location">
    <subcellularLocation>
        <location evidence="1">Membrane</location>
        <topology evidence="1">Multi-pass membrane protein</topology>
    </subcellularLocation>
</comment>
<sequence length="305" mass="32447">MSIENFVENLKGKLAIQNDLFRCLLSEFLGTFILVVLADGALASLAISGSDNHLWAAFGVGFAVAFGIWTALGVSGGHVNPAVSLGLAVTGKFPMKRFLPYCLAQCSGAFVASVVCYSVYYDGVKNAVPIDVDNHTAACGIFTTFPGESVGYTTAFFDQIITTGLLIGLLLALLDKRNMAPDLTLVPLSAGILVSSIILSYGVNTGAPLNPARDFAGRIMCTLANYGPEVWLDDGKHWWLIPTFGPLVGSVVGAWTYMLCIEIHHPNEETEEASRKEIDVLLPIPPPPGTTALADALRLPKSSKA</sequence>
<keyword evidence="4 7" id="KW-0812">Transmembrane</keyword>
<protein>
    <submittedName>
        <fullName evidence="9">Putative aquaporin-10</fullName>
    </submittedName>
</protein>
<dbReference type="Gene3D" id="1.20.1080.10">
    <property type="entry name" value="Glycerol uptake facilitator protein"/>
    <property type="match status" value="1"/>
</dbReference>
<feature type="transmembrane region" description="Helical" evidence="8">
    <location>
        <begin position="152"/>
        <end position="173"/>
    </location>
</feature>
<comment type="similarity">
    <text evidence="2 7">Belongs to the MIP/aquaporin (TC 1.A.8) family.</text>
</comment>
<keyword evidence="6 8" id="KW-0472">Membrane</keyword>
<evidence type="ECO:0000256" key="5">
    <source>
        <dbReference type="ARBA" id="ARBA00022989"/>
    </source>
</evidence>
<keyword evidence="5 8" id="KW-1133">Transmembrane helix</keyword>
<gene>
    <name evidence="9" type="ORF">BSL78_18662</name>
</gene>
<evidence type="ECO:0000313" key="10">
    <source>
        <dbReference type="Proteomes" id="UP000230750"/>
    </source>
</evidence>
<dbReference type="Pfam" id="PF00230">
    <property type="entry name" value="MIP"/>
    <property type="match status" value="1"/>
</dbReference>
<accession>A0A2G8K937</accession>